<feature type="compositionally biased region" description="Basic and acidic residues" evidence="1">
    <location>
        <begin position="587"/>
        <end position="599"/>
    </location>
</feature>
<proteinExistence type="predicted"/>
<feature type="region of interest" description="Disordered" evidence="1">
    <location>
        <begin position="1"/>
        <end position="148"/>
    </location>
</feature>
<dbReference type="GO" id="GO:0007015">
    <property type="term" value="P:actin filament organization"/>
    <property type="evidence" value="ECO:0007669"/>
    <property type="project" value="TreeGrafter"/>
</dbReference>
<evidence type="ECO:0000313" key="2">
    <source>
        <dbReference type="Ensembl" id="ENSENLP00000016698.1"/>
    </source>
</evidence>
<dbReference type="OMA" id="TSHINRA"/>
<feature type="compositionally biased region" description="Basic and acidic residues" evidence="1">
    <location>
        <begin position="111"/>
        <end position="132"/>
    </location>
</feature>
<feature type="region of interest" description="Disordered" evidence="1">
    <location>
        <begin position="229"/>
        <end position="382"/>
    </location>
</feature>
<dbReference type="GO" id="GO:0005925">
    <property type="term" value="C:focal adhesion"/>
    <property type="evidence" value="ECO:0007669"/>
    <property type="project" value="TreeGrafter"/>
</dbReference>
<reference evidence="2" key="2">
    <citation type="submission" date="2025-08" db="UniProtKB">
        <authorList>
            <consortium name="Ensembl"/>
        </authorList>
    </citation>
    <scope>IDENTIFICATION</scope>
</reference>
<feature type="compositionally biased region" description="Low complexity" evidence="1">
    <location>
        <begin position="522"/>
        <end position="532"/>
    </location>
</feature>
<feature type="compositionally biased region" description="Basic and acidic residues" evidence="1">
    <location>
        <begin position="813"/>
        <end position="823"/>
    </location>
</feature>
<dbReference type="GO" id="GO:0001725">
    <property type="term" value="C:stress fiber"/>
    <property type="evidence" value="ECO:0007669"/>
    <property type="project" value="TreeGrafter"/>
</dbReference>
<name>A0A665UAM2_ECHNA</name>
<feature type="compositionally biased region" description="Basic residues" evidence="1">
    <location>
        <begin position="334"/>
        <end position="346"/>
    </location>
</feature>
<accession>A0A665UAM2</accession>
<dbReference type="PANTHER" id="PTHR22591:SF3">
    <property type="entry name" value="XIN ACTIN-BINDING REPEAT-CONTAINING 2B"/>
    <property type="match status" value="1"/>
</dbReference>
<dbReference type="AlphaFoldDB" id="A0A665UAM2"/>
<organism evidence="2 3">
    <name type="scientific">Echeneis naucrates</name>
    <name type="common">Live sharksucker</name>
    <dbReference type="NCBI Taxonomy" id="173247"/>
    <lineage>
        <taxon>Eukaryota</taxon>
        <taxon>Metazoa</taxon>
        <taxon>Chordata</taxon>
        <taxon>Craniata</taxon>
        <taxon>Vertebrata</taxon>
        <taxon>Euteleostomi</taxon>
        <taxon>Actinopterygii</taxon>
        <taxon>Neopterygii</taxon>
        <taxon>Teleostei</taxon>
        <taxon>Neoteleostei</taxon>
        <taxon>Acanthomorphata</taxon>
        <taxon>Carangaria</taxon>
        <taxon>Carangiformes</taxon>
        <taxon>Echeneidae</taxon>
        <taxon>Echeneis</taxon>
    </lineage>
</organism>
<feature type="region of interest" description="Disordered" evidence="1">
    <location>
        <begin position="650"/>
        <end position="669"/>
    </location>
</feature>
<dbReference type="PANTHER" id="PTHR22591">
    <property type="entry name" value="XIN"/>
    <property type="match status" value="1"/>
</dbReference>
<feature type="region of interest" description="Disordered" evidence="1">
    <location>
        <begin position="693"/>
        <end position="725"/>
    </location>
</feature>
<dbReference type="Ensembl" id="ENSENLT00000017313.1">
    <property type="protein sequence ID" value="ENSENLP00000016698.1"/>
    <property type="gene ID" value="ENSENLG00000007702.1"/>
</dbReference>
<evidence type="ECO:0000313" key="3">
    <source>
        <dbReference type="Proteomes" id="UP000472264"/>
    </source>
</evidence>
<dbReference type="GO" id="GO:0051015">
    <property type="term" value="F:actin filament binding"/>
    <property type="evidence" value="ECO:0007669"/>
    <property type="project" value="TreeGrafter"/>
</dbReference>
<feature type="compositionally biased region" description="Low complexity" evidence="1">
    <location>
        <begin position="9"/>
        <end position="18"/>
    </location>
</feature>
<keyword evidence="3" id="KW-1185">Reference proteome</keyword>
<feature type="compositionally biased region" description="Polar residues" evidence="1">
    <location>
        <begin position="829"/>
        <end position="839"/>
    </location>
</feature>
<feature type="compositionally biased region" description="Polar residues" evidence="1">
    <location>
        <begin position="802"/>
        <end position="812"/>
    </location>
</feature>
<feature type="compositionally biased region" description="Basic and acidic residues" evidence="1">
    <location>
        <begin position="708"/>
        <end position="719"/>
    </location>
</feature>
<feature type="compositionally biased region" description="Polar residues" evidence="1">
    <location>
        <begin position="363"/>
        <end position="374"/>
    </location>
</feature>
<reference evidence="2" key="1">
    <citation type="submission" date="2021-04" db="EMBL/GenBank/DDBJ databases">
        <authorList>
            <consortium name="Wellcome Sanger Institute Data Sharing"/>
        </authorList>
    </citation>
    <scope>NUCLEOTIDE SEQUENCE [LARGE SCALE GENOMIC DNA]</scope>
</reference>
<evidence type="ECO:0000256" key="1">
    <source>
        <dbReference type="SAM" id="MobiDB-lite"/>
    </source>
</evidence>
<sequence length="956" mass="106283">MQTTQETVSLSSKLSSASVMTDKGQTLNTDVAKAENVSADTKKDSKNQKTKGSNKSQEKKKEEIETDKIPVQIEKPETAISVEENLNWSISQSEERRTKHNTAPELVNHASKKEVPDKNIRECKSPQSDRKAKNYHSTTKSQEKASDKLMQIEKEAANTFEKTCKASQKVKKNKQEKQIEIKTSCEGEKQSGSKDVKVKVKENTEIKVFSDPKEIKTELKQEIKKVTLSPATASVPAVPEIITDRQVDTPTPTKKKKKSKKSKGGAQAGQAKDISAETNTETKILMSEKHHQTKETIAVSQIHQSIKNEHVEVKSEVITTEGTDRHSSQQQRGVQKHVKASHKKKGVSVTEQSTEEPMVTGGPEQNQLVTSTAAGTEESQRRSDVQVLISNITEIQTVSEKTDSKSLKTLINTVPEWLTSSESKCELEASVGESNAHKNEDNLSSVREFAETKLMHLGFNETMEKDECEAVSEKGVAGGATPRISKISIGSTKVDNQIKKNTSQERKDEVSLGKAFDLRVPSPSLRMRSPSPTFITIESTRRTDSPQRVTPSPTLLHRPPTPPTPPPRRCETPTSRLTRITPSPTFDRAENLARLKDTTAKLSRGVTPPPLLSPQQVSEKRSEIVESPPSFHRQIKIQSQVVETHAGEDEAHIVDTSGISEPSSASVKEKREFFEEAQKAEINKTYVRKQPIAIPERLGPDMEECEEENKNKEKDEVPRADLSSLVNKFESPEEKKYIRKELVPLAEWLHDDAESTDCDKEKIDIREQGMPTFDIQAIKNVFELGEQSSSFGEEKRDREESVSNLSDTTADFSKWESPQETKGPEPSALSENKSTSEHFSNVDEFGNEVTGTRASVTEHFESVSAQRAPFSYADAVKRKAAAVGRTQTYDEDATEKLLRNFHKTWTESETVFKSLGYTISEETMSQFVSSEVGALHSLSAESLSDGCPDSGQKKVP</sequence>
<feature type="compositionally biased region" description="Polar residues" evidence="1">
    <location>
        <begin position="657"/>
        <end position="666"/>
    </location>
</feature>
<protein>
    <submittedName>
        <fullName evidence="2">Uncharacterized protein</fullName>
    </submittedName>
</protein>
<feature type="region of interest" description="Disordered" evidence="1">
    <location>
        <begin position="522"/>
        <end position="631"/>
    </location>
</feature>
<feature type="compositionally biased region" description="Basic and acidic residues" evidence="1">
    <location>
        <begin position="306"/>
        <end position="315"/>
    </location>
</feature>
<feature type="region of interest" description="Disordered" evidence="1">
    <location>
        <begin position="787"/>
        <end position="850"/>
    </location>
</feature>
<feature type="compositionally biased region" description="Basic and acidic residues" evidence="1">
    <location>
        <begin position="56"/>
        <end position="68"/>
    </location>
</feature>
<dbReference type="Proteomes" id="UP000472264">
    <property type="component" value="Chromosome 21"/>
</dbReference>
<reference evidence="2" key="3">
    <citation type="submission" date="2025-09" db="UniProtKB">
        <authorList>
            <consortium name="Ensembl"/>
        </authorList>
    </citation>
    <scope>IDENTIFICATION</scope>
</reference>
<feature type="compositionally biased region" description="Basic residues" evidence="1">
    <location>
        <begin position="253"/>
        <end position="263"/>
    </location>
</feature>
<dbReference type="InterPro" id="IPR030072">
    <property type="entry name" value="XIRP1/XIRP2"/>
</dbReference>
<dbReference type="InParanoid" id="A0A665UAM2"/>
<feature type="compositionally biased region" description="Basic and acidic residues" evidence="1">
    <location>
        <begin position="792"/>
        <end position="801"/>
    </location>
</feature>